<geneLocation type="nucleomorph" evidence="2"/>
<accession>A0A0H5BQS4</accession>
<keyword evidence="1" id="KW-0472">Membrane</keyword>
<proteinExistence type="predicted"/>
<dbReference type="AlphaFoldDB" id="A0A0H5BQS4"/>
<sequence>MGQIYIKKILIINIKKTYKKKNLIIFFTKNFIEIISNIFKIFMVIKKKYWIFYTKLFLNLKSLFIIQVYFLCELNTIKANIKPSEFEVTTLNNALFNNIVFNELLRLH</sequence>
<name>A0A0H5BQS4_9EUKA</name>
<evidence type="ECO:0000256" key="1">
    <source>
        <dbReference type="SAM" id="Phobius"/>
    </source>
</evidence>
<organism evidence="2">
    <name type="scientific">Lotharella vacuolata</name>
    <dbReference type="NCBI Taxonomy" id="74820"/>
    <lineage>
        <taxon>Eukaryota</taxon>
        <taxon>Sar</taxon>
        <taxon>Rhizaria</taxon>
        <taxon>Cercozoa</taxon>
        <taxon>Chlorarachniophyceae</taxon>
        <taxon>Lotharella</taxon>
    </lineage>
</organism>
<keyword evidence="1" id="KW-0812">Transmembrane</keyword>
<feature type="transmembrane region" description="Helical" evidence="1">
    <location>
        <begin position="23"/>
        <end position="45"/>
    </location>
</feature>
<protein>
    <submittedName>
        <fullName evidence="2">Uncharacterized protein</fullName>
    </submittedName>
</protein>
<evidence type="ECO:0000313" key="2">
    <source>
        <dbReference type="EMBL" id="BAS01454.1"/>
    </source>
</evidence>
<feature type="transmembrane region" description="Helical" evidence="1">
    <location>
        <begin position="51"/>
        <end position="72"/>
    </location>
</feature>
<keyword evidence="1" id="KW-1133">Transmembrane helix</keyword>
<reference evidence="2" key="1">
    <citation type="journal article" date="2015" name="Genome Biol. Evol.">
        <title>Nucleomorph Genome Sequences of Two Chlorarachniophytes, Amorphochlora amoebiformis and Lotharella vacuolata.</title>
        <authorList>
            <person name="Suzuki S."/>
            <person name="Shirato S."/>
            <person name="Hirakawa Y."/>
            <person name="Ishida K."/>
        </authorList>
    </citation>
    <scope>NUCLEOTIDE SEQUENCE</scope>
    <source>
        <strain evidence="2">CCMP240</strain>
    </source>
</reference>
<keyword evidence="2" id="KW-0542">Nucleomorph</keyword>
<dbReference type="EMBL" id="AB996599">
    <property type="protein sequence ID" value="BAS01454.1"/>
    <property type="molecule type" value="Genomic_DNA"/>
</dbReference>